<evidence type="ECO:0000313" key="2">
    <source>
        <dbReference type="Proteomes" id="UP001172082"/>
    </source>
</evidence>
<comment type="caution">
    <text evidence="1">The sequence shown here is derived from an EMBL/GenBank/DDBJ whole genome shotgun (WGS) entry which is preliminary data.</text>
</comment>
<dbReference type="EMBL" id="JAUJEA010000022">
    <property type="protein sequence ID" value="MDN5205616.1"/>
    <property type="molecule type" value="Genomic_DNA"/>
</dbReference>
<reference evidence="1" key="1">
    <citation type="submission" date="2023-06" db="EMBL/GenBank/DDBJ databases">
        <title>Genomic of Parafulvivirga corallium.</title>
        <authorList>
            <person name="Wang G."/>
        </authorList>
    </citation>
    <scope>NUCLEOTIDE SEQUENCE</scope>
    <source>
        <strain evidence="1">BMA10</strain>
    </source>
</reference>
<organism evidence="1 2">
    <name type="scientific">Splendidivirga corallicola</name>
    <dbReference type="NCBI Taxonomy" id="3051826"/>
    <lineage>
        <taxon>Bacteria</taxon>
        <taxon>Pseudomonadati</taxon>
        <taxon>Bacteroidota</taxon>
        <taxon>Cytophagia</taxon>
        <taxon>Cytophagales</taxon>
        <taxon>Splendidivirgaceae</taxon>
        <taxon>Splendidivirga</taxon>
    </lineage>
</organism>
<name>A0ABT8KY08_9BACT</name>
<sequence>MEFKVIPFYANISDRDASKKVADRFEELINSQSLAGWEYVKLENVTSNINNGGFFGWGVKSPKTIHYQLVVFKR</sequence>
<proteinExistence type="predicted"/>
<keyword evidence="2" id="KW-1185">Reference proteome</keyword>
<evidence type="ECO:0000313" key="1">
    <source>
        <dbReference type="EMBL" id="MDN5205616.1"/>
    </source>
</evidence>
<protein>
    <recommendedName>
        <fullName evidence="3">DUF4177 domain-containing protein</fullName>
    </recommendedName>
</protein>
<dbReference type="Proteomes" id="UP001172082">
    <property type="component" value="Unassembled WGS sequence"/>
</dbReference>
<dbReference type="RefSeq" id="WP_346755637.1">
    <property type="nucleotide sequence ID" value="NZ_JAUJEA010000022.1"/>
</dbReference>
<gene>
    <name evidence="1" type="ORF">QQ008_29800</name>
</gene>
<evidence type="ECO:0008006" key="3">
    <source>
        <dbReference type="Google" id="ProtNLM"/>
    </source>
</evidence>
<accession>A0ABT8KY08</accession>